<name>A0A9Q0MH18_BLOTA</name>
<comment type="caution">
    <text evidence="2">The sequence shown here is derived from an EMBL/GenBank/DDBJ whole genome shotgun (WGS) entry which is preliminary data.</text>
</comment>
<accession>A0A9Q0MH18</accession>
<organism evidence="2 3">
    <name type="scientific">Blomia tropicalis</name>
    <name type="common">Mite</name>
    <dbReference type="NCBI Taxonomy" id="40697"/>
    <lineage>
        <taxon>Eukaryota</taxon>
        <taxon>Metazoa</taxon>
        <taxon>Ecdysozoa</taxon>
        <taxon>Arthropoda</taxon>
        <taxon>Chelicerata</taxon>
        <taxon>Arachnida</taxon>
        <taxon>Acari</taxon>
        <taxon>Acariformes</taxon>
        <taxon>Sarcoptiformes</taxon>
        <taxon>Astigmata</taxon>
        <taxon>Glycyphagoidea</taxon>
        <taxon>Echimyopodidae</taxon>
        <taxon>Blomia</taxon>
    </lineage>
</organism>
<proteinExistence type="predicted"/>
<dbReference type="Proteomes" id="UP001142055">
    <property type="component" value="Chromosome 1"/>
</dbReference>
<keyword evidence="3" id="KW-1185">Reference proteome</keyword>
<feature type="compositionally biased region" description="Low complexity" evidence="1">
    <location>
        <begin position="162"/>
        <end position="181"/>
    </location>
</feature>
<gene>
    <name evidence="2" type="ORF">RDWZM_001960</name>
</gene>
<feature type="compositionally biased region" description="Basic residues" evidence="1">
    <location>
        <begin position="100"/>
        <end position="122"/>
    </location>
</feature>
<sequence length="181" mass="21231">MTAGTKTTPKQMDFSALDVGNANDSHNETSRSANGRHSFQGRRWRSNRRRRRRGRRTRRRGGFRRGYRNDWPRFSSNRNRFRSRIQSSRGNGYSSWMNPRRNRMRRRGWGGRRRGNSRRQSRSYRPSYRGGRFQSRRQARNGGRHRGRGQGRGQVNNWSHQPISATSSIGIGTIPTSNNPQ</sequence>
<protein>
    <submittedName>
        <fullName evidence="2">Uncharacterized protein</fullName>
    </submittedName>
</protein>
<evidence type="ECO:0000313" key="3">
    <source>
        <dbReference type="Proteomes" id="UP001142055"/>
    </source>
</evidence>
<feature type="compositionally biased region" description="Low complexity" evidence="1">
    <location>
        <begin position="123"/>
        <end position="132"/>
    </location>
</feature>
<feature type="compositionally biased region" description="Low complexity" evidence="1">
    <location>
        <begin position="73"/>
        <end position="89"/>
    </location>
</feature>
<dbReference type="EMBL" id="JAPWDV010000001">
    <property type="protein sequence ID" value="KAJ6223415.1"/>
    <property type="molecule type" value="Genomic_DNA"/>
</dbReference>
<dbReference type="AlphaFoldDB" id="A0A9Q0MH18"/>
<feature type="region of interest" description="Disordered" evidence="1">
    <location>
        <begin position="1"/>
        <end position="181"/>
    </location>
</feature>
<evidence type="ECO:0000256" key="1">
    <source>
        <dbReference type="SAM" id="MobiDB-lite"/>
    </source>
</evidence>
<reference evidence="2" key="1">
    <citation type="submission" date="2022-12" db="EMBL/GenBank/DDBJ databases">
        <title>Genome assemblies of Blomia tropicalis.</title>
        <authorList>
            <person name="Cui Y."/>
        </authorList>
    </citation>
    <scope>NUCLEOTIDE SEQUENCE</scope>
    <source>
        <tissue evidence="2">Adult mites</tissue>
    </source>
</reference>
<feature type="compositionally biased region" description="Basic residues" evidence="1">
    <location>
        <begin position="134"/>
        <end position="149"/>
    </location>
</feature>
<evidence type="ECO:0000313" key="2">
    <source>
        <dbReference type="EMBL" id="KAJ6223415.1"/>
    </source>
</evidence>
<feature type="compositionally biased region" description="Basic residues" evidence="1">
    <location>
        <begin position="39"/>
        <end position="66"/>
    </location>
</feature>
<feature type="compositionally biased region" description="Polar residues" evidence="1">
    <location>
        <begin position="1"/>
        <end position="10"/>
    </location>
</feature>